<evidence type="ECO:0000313" key="1">
    <source>
        <dbReference type="EMBL" id="CAH3138176.1"/>
    </source>
</evidence>
<dbReference type="EMBL" id="CALNXK010000060">
    <property type="protein sequence ID" value="CAH3138176.1"/>
    <property type="molecule type" value="Genomic_DNA"/>
</dbReference>
<reference evidence="1 2" key="1">
    <citation type="submission" date="2022-05" db="EMBL/GenBank/DDBJ databases">
        <authorList>
            <consortium name="Genoscope - CEA"/>
            <person name="William W."/>
        </authorList>
    </citation>
    <scope>NUCLEOTIDE SEQUENCE [LARGE SCALE GENOMIC DNA]</scope>
</reference>
<evidence type="ECO:0000313" key="2">
    <source>
        <dbReference type="Proteomes" id="UP001159405"/>
    </source>
</evidence>
<dbReference type="Proteomes" id="UP001159405">
    <property type="component" value="Unassembled WGS sequence"/>
</dbReference>
<comment type="caution">
    <text evidence="1">The sequence shown here is derived from an EMBL/GenBank/DDBJ whole genome shotgun (WGS) entry which is preliminary data.</text>
</comment>
<sequence length="154" mass="17119">VLKDNKIKDLPPGIFSNLIYLQELSSSLDGHQPTQDKRYKNGVSLCGFAPTVELDPKVSIGRCYQSPGSCLCNISSRLYCNYLLFGFQNTSVIGCRGFLASASNRIVCLVPKFSHHTPAFIIYIVYQCTSATSATRPPSSRWCWPCLPKEVSKF</sequence>
<keyword evidence="2" id="KW-1185">Reference proteome</keyword>
<feature type="non-terminal residue" evidence="1">
    <location>
        <position position="1"/>
    </location>
</feature>
<proteinExistence type="predicted"/>
<gene>
    <name evidence="1" type="ORF">PLOB_00040051</name>
</gene>
<organism evidence="1 2">
    <name type="scientific">Porites lobata</name>
    <dbReference type="NCBI Taxonomy" id="104759"/>
    <lineage>
        <taxon>Eukaryota</taxon>
        <taxon>Metazoa</taxon>
        <taxon>Cnidaria</taxon>
        <taxon>Anthozoa</taxon>
        <taxon>Hexacorallia</taxon>
        <taxon>Scleractinia</taxon>
        <taxon>Fungiina</taxon>
        <taxon>Poritidae</taxon>
        <taxon>Porites</taxon>
    </lineage>
</organism>
<protein>
    <submittedName>
        <fullName evidence="1">Uncharacterized protein</fullName>
    </submittedName>
</protein>
<accession>A0ABN8PAH5</accession>
<name>A0ABN8PAH5_9CNID</name>